<proteinExistence type="predicted"/>
<dbReference type="AlphaFoldDB" id="A0A179SUB5"/>
<comment type="caution">
    <text evidence="1">The sequence shown here is derived from an EMBL/GenBank/DDBJ whole genome shotgun (WGS) entry which is preliminary data.</text>
</comment>
<organism evidence="1 2">
    <name type="scientific">Metabacillus litoralis</name>
    <dbReference type="NCBI Taxonomy" id="152268"/>
    <lineage>
        <taxon>Bacteria</taxon>
        <taxon>Bacillati</taxon>
        <taxon>Bacillota</taxon>
        <taxon>Bacilli</taxon>
        <taxon>Bacillales</taxon>
        <taxon>Bacillaceae</taxon>
        <taxon>Metabacillus</taxon>
    </lineage>
</organism>
<evidence type="ECO:0000313" key="2">
    <source>
        <dbReference type="Proteomes" id="UP000078534"/>
    </source>
</evidence>
<sequence>MNTYIALYKSEFSELAGMVRIEANDIWEAYDKAHNYLKAHYAVGYKKEYLISVEDVKKLTLVK</sequence>
<dbReference type="EMBL" id="LWSG01000023">
    <property type="protein sequence ID" value="OAS85111.1"/>
    <property type="molecule type" value="Genomic_DNA"/>
</dbReference>
<accession>A0A179SUB5</accession>
<keyword evidence="2" id="KW-1185">Reference proteome</keyword>
<name>A0A179SUB5_9BACI</name>
<dbReference type="RefSeq" id="WP_066334996.1">
    <property type="nucleotide sequence ID" value="NZ_LWSG01000023.1"/>
</dbReference>
<dbReference type="STRING" id="152268.A6K24_06260"/>
<evidence type="ECO:0000313" key="1">
    <source>
        <dbReference type="EMBL" id="OAS85111.1"/>
    </source>
</evidence>
<reference evidence="2" key="1">
    <citation type="submission" date="2016-04" db="EMBL/GenBank/DDBJ databases">
        <authorList>
            <person name="Lyu Z."/>
            <person name="Lyu W."/>
        </authorList>
    </citation>
    <scope>NUCLEOTIDE SEQUENCE [LARGE SCALE GENOMIC DNA]</scope>
    <source>
        <strain evidence="2">C44</strain>
    </source>
</reference>
<dbReference type="Proteomes" id="UP000078534">
    <property type="component" value="Unassembled WGS sequence"/>
</dbReference>
<protein>
    <submittedName>
        <fullName evidence="1">Uncharacterized protein</fullName>
    </submittedName>
</protein>
<gene>
    <name evidence="1" type="ORF">A6K24_06260</name>
</gene>